<organism evidence="9 10">
    <name type="scientific">Candidatus Marimicrobium litorale</name>
    <dbReference type="NCBI Taxonomy" id="2518991"/>
    <lineage>
        <taxon>Bacteria</taxon>
        <taxon>Pseudomonadati</taxon>
        <taxon>Pseudomonadota</taxon>
        <taxon>Gammaproteobacteria</taxon>
        <taxon>Cellvibrionales</taxon>
        <taxon>Halieaceae</taxon>
        <taxon>Marimicrobium</taxon>
    </lineage>
</organism>
<dbReference type="PANTHER" id="PTHR21299:SF1">
    <property type="entry name" value="PANTOATE--BETA-ALANINE LIGASE"/>
    <property type="match status" value="1"/>
</dbReference>
<feature type="active site" description="Proton donor" evidence="8">
    <location>
        <position position="37"/>
    </location>
</feature>
<dbReference type="EMBL" id="SHNO01000001">
    <property type="protein sequence ID" value="MCX2977721.1"/>
    <property type="molecule type" value="Genomic_DNA"/>
</dbReference>
<keyword evidence="8" id="KW-0963">Cytoplasm</keyword>
<dbReference type="CDD" id="cd00560">
    <property type="entry name" value="PanC"/>
    <property type="match status" value="1"/>
</dbReference>
<dbReference type="SUPFAM" id="SSF52374">
    <property type="entry name" value="Nucleotidylyl transferase"/>
    <property type="match status" value="1"/>
</dbReference>
<evidence type="ECO:0000256" key="8">
    <source>
        <dbReference type="HAMAP-Rule" id="MF_00158"/>
    </source>
</evidence>
<feature type="binding site" evidence="8">
    <location>
        <position position="61"/>
    </location>
    <ligand>
        <name>beta-alanine</name>
        <dbReference type="ChEBI" id="CHEBI:57966"/>
    </ligand>
</feature>
<feature type="binding site" evidence="8">
    <location>
        <begin position="30"/>
        <end position="37"/>
    </location>
    <ligand>
        <name>ATP</name>
        <dbReference type="ChEBI" id="CHEBI:30616"/>
    </ligand>
</feature>
<gene>
    <name evidence="8" type="primary">panC</name>
    <name evidence="9" type="ORF">EYC82_10180</name>
</gene>
<comment type="caution">
    <text evidence="8">Lacks conserved residue(s) required for the propagation of feature annotation.</text>
</comment>
<dbReference type="EC" id="6.3.2.1" evidence="8"/>
<comment type="function">
    <text evidence="8">Catalyzes the condensation of pantoate with beta-alanine in an ATP-dependent reaction via a pantoyl-adenylate intermediate.</text>
</comment>
<evidence type="ECO:0000256" key="2">
    <source>
        <dbReference type="ARBA" id="ARBA00009256"/>
    </source>
</evidence>
<keyword evidence="5 8" id="KW-0547">Nucleotide-binding</keyword>
<comment type="similarity">
    <text evidence="2 8">Belongs to the pantothenate synthetase family.</text>
</comment>
<comment type="miscellaneous">
    <text evidence="8">The reaction proceeds by a bi uni uni bi ping pong mechanism.</text>
</comment>
<comment type="subunit">
    <text evidence="8">Homodimer.</text>
</comment>
<dbReference type="GO" id="GO:0004592">
    <property type="term" value="F:pantoate-beta-alanine ligase activity"/>
    <property type="evidence" value="ECO:0007669"/>
    <property type="project" value="UniProtKB-EC"/>
</dbReference>
<sequence length="295" mass="32558">MRTYNSTAALKPALAAFRGQAQTIAFVPTMGNLHEGHLDLVRKARTLCDIVVVSVFVNPLQFGPNEDLDAYPRTLLADKEKLFAEGVQVLFAPGVNDVYPQGMDAQTLVHVPELGDTLCGSRRPGHFDGVTTVVSKLFNMVQPDVALFGEKDFQQLSIVRKMVTDLCMPIEIIGVVTTRDEDGLAKSSRNGYLSLQHRRIAPTLNQTLNECREAIACGFDNFLQLESHARLRLLQAGFETDYFTVRDARTLKAVTDSTEEVAILAAARLGETRLIDNVRLVLNPISDWGMLADGR</sequence>
<dbReference type="Gene3D" id="3.40.50.620">
    <property type="entry name" value="HUPs"/>
    <property type="match status" value="1"/>
</dbReference>
<dbReference type="Pfam" id="PF02569">
    <property type="entry name" value="Pantoate_ligase"/>
    <property type="match status" value="1"/>
</dbReference>
<dbReference type="InterPro" id="IPR004821">
    <property type="entry name" value="Cyt_trans-like"/>
</dbReference>
<evidence type="ECO:0000256" key="4">
    <source>
        <dbReference type="ARBA" id="ARBA00022655"/>
    </source>
</evidence>
<name>A0ABT3T628_9GAMM</name>
<proteinExistence type="inferred from homology"/>
<evidence type="ECO:0000313" key="9">
    <source>
        <dbReference type="EMBL" id="MCX2977721.1"/>
    </source>
</evidence>
<comment type="subcellular location">
    <subcellularLocation>
        <location evidence="8">Cytoplasm</location>
    </subcellularLocation>
</comment>
<dbReference type="InterPro" id="IPR042176">
    <property type="entry name" value="Pantoate_ligase_C"/>
</dbReference>
<dbReference type="PANTHER" id="PTHR21299">
    <property type="entry name" value="CYTIDYLATE KINASE/PANTOATE-BETA-ALANINE LIGASE"/>
    <property type="match status" value="1"/>
</dbReference>
<evidence type="ECO:0000256" key="6">
    <source>
        <dbReference type="ARBA" id="ARBA00022840"/>
    </source>
</evidence>
<keyword evidence="6 8" id="KW-0067">ATP-binding</keyword>
<dbReference type="Proteomes" id="UP001143304">
    <property type="component" value="Unassembled WGS sequence"/>
</dbReference>
<protein>
    <recommendedName>
        <fullName evidence="8">Pantothenate synthetase</fullName>
        <shortName evidence="8">PS</shortName>
        <ecNumber evidence="8">6.3.2.1</ecNumber>
    </recommendedName>
    <alternativeName>
        <fullName evidence="8">Pantoate--beta-alanine ligase</fullName>
    </alternativeName>
    <alternativeName>
        <fullName evidence="8">Pantoate-activating enzyme</fullName>
    </alternativeName>
</protein>
<reference evidence="9" key="1">
    <citation type="submission" date="2019-02" db="EMBL/GenBank/DDBJ databases">
        <authorList>
            <person name="Li S.-H."/>
        </authorList>
    </citation>
    <scope>NUCLEOTIDE SEQUENCE</scope>
    <source>
        <strain evidence="9">IMCC11814</strain>
    </source>
</reference>
<dbReference type="InterPro" id="IPR014729">
    <property type="entry name" value="Rossmann-like_a/b/a_fold"/>
</dbReference>
<evidence type="ECO:0000313" key="10">
    <source>
        <dbReference type="Proteomes" id="UP001143304"/>
    </source>
</evidence>
<evidence type="ECO:0000256" key="1">
    <source>
        <dbReference type="ARBA" id="ARBA00004990"/>
    </source>
</evidence>
<keyword evidence="3 8" id="KW-0436">Ligase</keyword>
<dbReference type="Gene3D" id="3.30.1300.10">
    <property type="entry name" value="Pantoate-beta-alanine ligase, C-terminal domain"/>
    <property type="match status" value="1"/>
</dbReference>
<feature type="binding site" evidence="8">
    <location>
        <begin position="149"/>
        <end position="152"/>
    </location>
    <ligand>
        <name>ATP</name>
        <dbReference type="ChEBI" id="CHEBI:30616"/>
    </ligand>
</feature>
<dbReference type="NCBIfam" id="TIGR00125">
    <property type="entry name" value="cyt_tran_rel"/>
    <property type="match status" value="1"/>
</dbReference>
<comment type="catalytic activity">
    <reaction evidence="7 8">
        <text>(R)-pantoate + beta-alanine + ATP = (R)-pantothenate + AMP + diphosphate + H(+)</text>
        <dbReference type="Rhea" id="RHEA:10912"/>
        <dbReference type="ChEBI" id="CHEBI:15378"/>
        <dbReference type="ChEBI" id="CHEBI:15980"/>
        <dbReference type="ChEBI" id="CHEBI:29032"/>
        <dbReference type="ChEBI" id="CHEBI:30616"/>
        <dbReference type="ChEBI" id="CHEBI:33019"/>
        <dbReference type="ChEBI" id="CHEBI:57966"/>
        <dbReference type="ChEBI" id="CHEBI:456215"/>
        <dbReference type="EC" id="6.3.2.1"/>
    </reaction>
</comment>
<dbReference type="InterPro" id="IPR003721">
    <property type="entry name" value="Pantoate_ligase"/>
</dbReference>
<comment type="caution">
    <text evidence="9">The sequence shown here is derived from an EMBL/GenBank/DDBJ whole genome shotgun (WGS) entry which is preliminary data.</text>
</comment>
<keyword evidence="10" id="KW-1185">Reference proteome</keyword>
<accession>A0ABT3T628</accession>
<evidence type="ECO:0000256" key="7">
    <source>
        <dbReference type="ARBA" id="ARBA00048258"/>
    </source>
</evidence>
<feature type="binding site" evidence="8">
    <location>
        <begin position="186"/>
        <end position="189"/>
    </location>
    <ligand>
        <name>ATP</name>
        <dbReference type="ChEBI" id="CHEBI:30616"/>
    </ligand>
</feature>
<feature type="binding site" evidence="8">
    <location>
        <position position="155"/>
    </location>
    <ligand>
        <name>(R)-pantoate</name>
        <dbReference type="ChEBI" id="CHEBI:15980"/>
    </ligand>
</feature>
<comment type="pathway">
    <text evidence="1 8">Cofactor biosynthesis; (R)-pantothenate biosynthesis; (R)-pantothenate from (R)-pantoate and beta-alanine: step 1/1.</text>
</comment>
<feature type="binding site" evidence="8">
    <location>
        <position position="61"/>
    </location>
    <ligand>
        <name>(R)-pantoate</name>
        <dbReference type="ChEBI" id="CHEBI:15980"/>
    </ligand>
</feature>
<dbReference type="HAMAP" id="MF_00158">
    <property type="entry name" value="PanC"/>
    <property type="match status" value="1"/>
</dbReference>
<keyword evidence="4 8" id="KW-0566">Pantothenate biosynthesis</keyword>
<dbReference type="RefSeq" id="WP_279250686.1">
    <property type="nucleotide sequence ID" value="NZ_SHNO01000001.1"/>
</dbReference>
<evidence type="ECO:0000256" key="3">
    <source>
        <dbReference type="ARBA" id="ARBA00022598"/>
    </source>
</evidence>
<evidence type="ECO:0000256" key="5">
    <source>
        <dbReference type="ARBA" id="ARBA00022741"/>
    </source>
</evidence>
<dbReference type="NCBIfam" id="TIGR00018">
    <property type="entry name" value="panC"/>
    <property type="match status" value="1"/>
</dbReference>